<protein>
    <recommendedName>
        <fullName evidence="8">Dynein light chain</fullName>
    </recommendedName>
</protein>
<evidence type="ECO:0000256" key="1">
    <source>
        <dbReference type="ARBA" id="ARBA00004245"/>
    </source>
</evidence>
<dbReference type="Proteomes" id="UP001230268">
    <property type="component" value="Unassembled WGS sequence"/>
</dbReference>
<evidence type="ECO:0000256" key="5">
    <source>
        <dbReference type="ARBA" id="ARBA00023017"/>
    </source>
</evidence>
<gene>
    <name evidence="9" type="ORF">BgAZ_401190</name>
</gene>
<dbReference type="GO" id="GO:0005868">
    <property type="term" value="C:cytoplasmic dynein complex"/>
    <property type="evidence" value="ECO:0007669"/>
    <property type="project" value="TreeGrafter"/>
</dbReference>
<dbReference type="EMBL" id="JAVEPI010000004">
    <property type="protein sequence ID" value="KAK1442089.1"/>
    <property type="molecule type" value="Genomic_DNA"/>
</dbReference>
<evidence type="ECO:0000256" key="7">
    <source>
        <dbReference type="ARBA" id="ARBA00023212"/>
    </source>
</evidence>
<evidence type="ECO:0000256" key="4">
    <source>
        <dbReference type="ARBA" id="ARBA00022701"/>
    </source>
</evidence>
<proteinExistence type="inferred from homology"/>
<dbReference type="Gene3D" id="3.30.740.10">
    <property type="entry name" value="Protein Inhibitor Of Neuronal Nitric Oxide Synthase"/>
    <property type="match status" value="1"/>
</dbReference>
<evidence type="ECO:0000256" key="8">
    <source>
        <dbReference type="RuleBase" id="RU365010"/>
    </source>
</evidence>
<dbReference type="CDD" id="cd21452">
    <property type="entry name" value="DLC-like_DYNLL1_DYNLL2"/>
    <property type="match status" value="1"/>
</dbReference>
<evidence type="ECO:0000313" key="10">
    <source>
        <dbReference type="Proteomes" id="UP001230268"/>
    </source>
</evidence>
<dbReference type="PANTHER" id="PTHR11886">
    <property type="entry name" value="DYNEIN LIGHT CHAIN"/>
    <property type="match status" value="1"/>
</dbReference>
<keyword evidence="7 8" id="KW-0206">Cytoskeleton</keyword>
<dbReference type="Pfam" id="PF01221">
    <property type="entry name" value="Dynein_light"/>
    <property type="match status" value="1"/>
</dbReference>
<evidence type="ECO:0000256" key="3">
    <source>
        <dbReference type="ARBA" id="ARBA00022490"/>
    </source>
</evidence>
<comment type="subcellular location">
    <subcellularLocation>
        <location evidence="1 8">Cytoplasm</location>
        <location evidence="1 8">Cytoskeleton</location>
    </subcellularLocation>
</comment>
<dbReference type="InterPro" id="IPR019763">
    <property type="entry name" value="Dynein_light_1/2_CS"/>
</dbReference>
<evidence type="ECO:0000256" key="2">
    <source>
        <dbReference type="ARBA" id="ARBA00010156"/>
    </source>
</evidence>
<dbReference type="AlphaFoldDB" id="A0AAD8LJP7"/>
<name>A0AAD8LJP7_BABGI</name>
<dbReference type="InterPro" id="IPR001372">
    <property type="entry name" value="Dynein_light_chain_typ-1/2"/>
</dbReference>
<sequence length="98" mass="11217">MLDRESGGAERAQGVVIKHADMDDAKKKFALDIAEEALMKFQVEKDIASYIKKEFDQRFQPTWHCVVGKSFGSYVTHEKNCFIYFYTGNTAILLFKNG</sequence>
<dbReference type="SUPFAM" id="SSF54648">
    <property type="entry name" value="DLC"/>
    <property type="match status" value="1"/>
</dbReference>
<comment type="caution">
    <text evidence="9">The sequence shown here is derived from an EMBL/GenBank/DDBJ whole genome shotgun (WGS) entry which is preliminary data.</text>
</comment>
<reference evidence="9" key="1">
    <citation type="submission" date="2023-08" db="EMBL/GenBank/DDBJ databases">
        <title>Draft sequence of the Babesia gibsoni genome.</title>
        <authorList>
            <person name="Yamagishi J.Y."/>
            <person name="Xuan X.X."/>
        </authorList>
    </citation>
    <scope>NUCLEOTIDE SEQUENCE</scope>
    <source>
        <strain evidence="9">Azabu</strain>
    </source>
</reference>
<keyword evidence="5 8" id="KW-0243">Dynein</keyword>
<dbReference type="FunFam" id="3.30.740.10:FF:000001">
    <property type="entry name" value="Dynein light chain"/>
    <property type="match status" value="1"/>
</dbReference>
<dbReference type="SMART" id="SM01375">
    <property type="entry name" value="Dynein_light"/>
    <property type="match status" value="1"/>
</dbReference>
<evidence type="ECO:0000313" key="9">
    <source>
        <dbReference type="EMBL" id="KAK1442089.1"/>
    </source>
</evidence>
<dbReference type="GO" id="GO:0005874">
    <property type="term" value="C:microtubule"/>
    <property type="evidence" value="ECO:0007669"/>
    <property type="project" value="UniProtKB-KW"/>
</dbReference>
<keyword evidence="3 8" id="KW-0963">Cytoplasm</keyword>
<keyword evidence="10" id="KW-1185">Reference proteome</keyword>
<dbReference type="InterPro" id="IPR037177">
    <property type="entry name" value="DLC_sf"/>
</dbReference>
<dbReference type="GO" id="GO:0045505">
    <property type="term" value="F:dynein intermediate chain binding"/>
    <property type="evidence" value="ECO:0007669"/>
    <property type="project" value="TreeGrafter"/>
</dbReference>
<keyword evidence="6 8" id="KW-0505">Motor protein</keyword>
<keyword evidence="4 8" id="KW-0493">Microtubule</keyword>
<organism evidence="9 10">
    <name type="scientific">Babesia gibsoni</name>
    <dbReference type="NCBI Taxonomy" id="33632"/>
    <lineage>
        <taxon>Eukaryota</taxon>
        <taxon>Sar</taxon>
        <taxon>Alveolata</taxon>
        <taxon>Apicomplexa</taxon>
        <taxon>Aconoidasida</taxon>
        <taxon>Piroplasmida</taxon>
        <taxon>Babesiidae</taxon>
        <taxon>Babesia</taxon>
    </lineage>
</organism>
<accession>A0AAD8LJP7</accession>
<dbReference type="PROSITE" id="PS01239">
    <property type="entry name" value="DYNEIN_LIGHT_1"/>
    <property type="match status" value="1"/>
</dbReference>
<evidence type="ECO:0000256" key="6">
    <source>
        <dbReference type="ARBA" id="ARBA00023175"/>
    </source>
</evidence>
<dbReference type="GO" id="GO:0007017">
    <property type="term" value="P:microtubule-based process"/>
    <property type="evidence" value="ECO:0007669"/>
    <property type="project" value="InterPro"/>
</dbReference>
<dbReference type="PANTHER" id="PTHR11886:SF35">
    <property type="entry name" value="DYNEIN LIGHT CHAIN"/>
    <property type="match status" value="1"/>
</dbReference>
<comment type="similarity">
    <text evidence="2 8">Belongs to the dynein light chain family.</text>
</comment>